<reference evidence="7 8" key="1">
    <citation type="journal article" date="2012" name="J. Bacteriol.">
        <title>Complete genome sequence of a thermophilic methanogen, Methanocella conradii HZ254, isolated from Chinese rice field soil.</title>
        <authorList>
            <person name="Lu Z."/>
            <person name="Lu Y."/>
        </authorList>
    </citation>
    <scope>NUCLEOTIDE SEQUENCE [LARGE SCALE GENOMIC DNA]</scope>
    <source>
        <strain evidence="8">DSM 24694 / JCM 17849 / CGMCC 1.5162 / HZ254</strain>
    </source>
</reference>
<feature type="transmembrane region" description="Helical" evidence="5">
    <location>
        <begin position="257"/>
        <end position="277"/>
    </location>
</feature>
<feature type="transmembrane region" description="Helical" evidence="5">
    <location>
        <begin position="113"/>
        <end position="132"/>
    </location>
</feature>
<dbReference type="GO" id="GO:0016020">
    <property type="term" value="C:membrane"/>
    <property type="evidence" value="ECO:0007669"/>
    <property type="project" value="UniProtKB-SubCell"/>
</dbReference>
<feature type="transmembrane region" description="Helical" evidence="5">
    <location>
        <begin position="55"/>
        <end position="79"/>
    </location>
</feature>
<keyword evidence="4 5" id="KW-0472">Membrane</keyword>
<evidence type="ECO:0000313" key="7">
    <source>
        <dbReference type="EMBL" id="AFD00833.1"/>
    </source>
</evidence>
<evidence type="ECO:0000256" key="3">
    <source>
        <dbReference type="ARBA" id="ARBA00022989"/>
    </source>
</evidence>
<name>H8I815_METCZ</name>
<feature type="transmembrane region" description="Helical" evidence="5">
    <location>
        <begin position="169"/>
        <end position="188"/>
    </location>
</feature>
<dbReference type="InterPro" id="IPR037185">
    <property type="entry name" value="EmrE-like"/>
</dbReference>
<evidence type="ECO:0000256" key="1">
    <source>
        <dbReference type="ARBA" id="ARBA00004141"/>
    </source>
</evidence>
<dbReference type="SUPFAM" id="SSF103481">
    <property type="entry name" value="Multidrug resistance efflux transporter EmrE"/>
    <property type="match status" value="2"/>
</dbReference>
<dbReference type="OrthoDB" id="17861at2157"/>
<proteinExistence type="predicted"/>
<dbReference type="HOGENOM" id="CLU_033863_21_3_2"/>
<dbReference type="eggNOG" id="arCOG00271">
    <property type="taxonomic scope" value="Archaea"/>
</dbReference>
<keyword evidence="3 5" id="KW-1133">Transmembrane helix</keyword>
<feature type="transmembrane region" description="Helical" evidence="5">
    <location>
        <begin position="138"/>
        <end position="157"/>
    </location>
</feature>
<dbReference type="PANTHER" id="PTHR32322">
    <property type="entry name" value="INNER MEMBRANE TRANSPORTER"/>
    <property type="match status" value="1"/>
</dbReference>
<organism evidence="7 8">
    <name type="scientific">Methanocella conradii (strain DSM 24694 / JCM 17849 / CGMCC 1.5162 / HZ254)</name>
    <dbReference type="NCBI Taxonomy" id="1041930"/>
    <lineage>
        <taxon>Archaea</taxon>
        <taxon>Methanobacteriati</taxon>
        <taxon>Methanobacteriota</taxon>
        <taxon>Stenosarchaea group</taxon>
        <taxon>Methanomicrobia</taxon>
        <taxon>Methanocellales</taxon>
        <taxon>Methanocellaceae</taxon>
        <taxon>Methanocella</taxon>
    </lineage>
</organism>
<dbReference type="KEGG" id="mez:Mtc_2095"/>
<dbReference type="EMBL" id="CP003243">
    <property type="protein sequence ID" value="AFD00833.1"/>
    <property type="molecule type" value="Genomic_DNA"/>
</dbReference>
<sequence length="296" mass="31685">MVLWGGSFIASKVGLQDMYPVELATIRFAIAAPLLLVITLALEGRKALRIARKDMPVLVVMALTGVTLQYIVQFVAMTYTSVTNTALLINMGTFFVIIPSALFLKEKLTADNYLGVIVAFLGAALVATRGSLAFTPNLIGDGLVLACAIMWAVYILVGNRLAGKYSVLSQLNFIFLVGLIGLIPAYLVTPHHALAGLSTVTWASIIYLSLVCSIIAYFIFNDSIIKLGPSKTAIYQYLEPFFAILFAILLLGEPLTILIALGALLIIAGVAMADNNLKLIGHIKGLSLGAADQGRH</sequence>
<feature type="transmembrane region" description="Helical" evidence="5">
    <location>
        <begin position="24"/>
        <end position="43"/>
    </location>
</feature>
<evidence type="ECO:0000256" key="4">
    <source>
        <dbReference type="ARBA" id="ARBA00023136"/>
    </source>
</evidence>
<keyword evidence="8" id="KW-1185">Reference proteome</keyword>
<protein>
    <submittedName>
        <fullName evidence="7">Permease</fullName>
    </submittedName>
</protein>
<keyword evidence="2 5" id="KW-0812">Transmembrane</keyword>
<evidence type="ECO:0000313" key="8">
    <source>
        <dbReference type="Proteomes" id="UP000005233"/>
    </source>
</evidence>
<dbReference type="InterPro" id="IPR050638">
    <property type="entry name" value="AA-Vitamin_Transporters"/>
</dbReference>
<accession>H8I815</accession>
<evidence type="ECO:0000259" key="6">
    <source>
        <dbReference type="Pfam" id="PF00892"/>
    </source>
</evidence>
<feature type="transmembrane region" description="Helical" evidence="5">
    <location>
        <begin position="200"/>
        <end position="220"/>
    </location>
</feature>
<dbReference type="PANTHER" id="PTHR32322:SF2">
    <property type="entry name" value="EAMA DOMAIN-CONTAINING PROTEIN"/>
    <property type="match status" value="1"/>
</dbReference>
<dbReference type="Proteomes" id="UP000005233">
    <property type="component" value="Chromosome"/>
</dbReference>
<comment type="subcellular location">
    <subcellularLocation>
        <location evidence="1">Membrane</location>
        <topology evidence="1">Multi-pass membrane protein</topology>
    </subcellularLocation>
</comment>
<dbReference type="InterPro" id="IPR000620">
    <property type="entry name" value="EamA_dom"/>
</dbReference>
<evidence type="ECO:0000256" key="2">
    <source>
        <dbReference type="ARBA" id="ARBA00022692"/>
    </source>
</evidence>
<feature type="domain" description="EamA" evidence="6">
    <location>
        <begin position="1"/>
        <end position="127"/>
    </location>
</feature>
<gene>
    <name evidence="7" type="ordered locus">Mtc_2095</name>
</gene>
<feature type="transmembrane region" description="Helical" evidence="5">
    <location>
        <begin position="85"/>
        <end position="104"/>
    </location>
</feature>
<evidence type="ECO:0000256" key="5">
    <source>
        <dbReference type="SAM" id="Phobius"/>
    </source>
</evidence>
<dbReference type="STRING" id="1041930.Mtc_2095"/>
<dbReference type="Pfam" id="PF00892">
    <property type="entry name" value="EamA"/>
    <property type="match status" value="2"/>
</dbReference>
<feature type="domain" description="EamA" evidence="6">
    <location>
        <begin position="139"/>
        <end position="272"/>
    </location>
</feature>
<dbReference type="AlphaFoldDB" id="H8I815"/>